<dbReference type="GO" id="GO:0003700">
    <property type="term" value="F:DNA-binding transcription factor activity"/>
    <property type="evidence" value="ECO:0007669"/>
    <property type="project" value="InterPro"/>
</dbReference>
<keyword evidence="7" id="KW-1185">Reference proteome</keyword>
<dbReference type="PANTHER" id="PTHR31079:SF9">
    <property type="entry name" value="SUPPRESSOR OF GAMMA RESPONSE 1"/>
    <property type="match status" value="1"/>
</dbReference>
<protein>
    <submittedName>
        <fullName evidence="6">Transcription factor NAM family</fullName>
    </submittedName>
</protein>
<dbReference type="InterPro" id="IPR044799">
    <property type="entry name" value="SOG1-like"/>
</dbReference>
<organism evidence="6 7">
    <name type="scientific">Helianthus annuus</name>
    <name type="common">Common sunflower</name>
    <dbReference type="NCBI Taxonomy" id="4232"/>
    <lineage>
        <taxon>Eukaryota</taxon>
        <taxon>Viridiplantae</taxon>
        <taxon>Streptophyta</taxon>
        <taxon>Embryophyta</taxon>
        <taxon>Tracheophyta</taxon>
        <taxon>Spermatophyta</taxon>
        <taxon>Magnoliopsida</taxon>
        <taxon>eudicotyledons</taxon>
        <taxon>Gunneridae</taxon>
        <taxon>Pentapetalae</taxon>
        <taxon>asterids</taxon>
        <taxon>campanulids</taxon>
        <taxon>Asterales</taxon>
        <taxon>Asteraceae</taxon>
        <taxon>Asteroideae</taxon>
        <taxon>Heliantheae alliance</taxon>
        <taxon>Heliantheae</taxon>
        <taxon>Helianthus</taxon>
    </lineage>
</organism>
<evidence type="ECO:0000256" key="3">
    <source>
        <dbReference type="ARBA" id="ARBA00023163"/>
    </source>
</evidence>
<evidence type="ECO:0000256" key="2">
    <source>
        <dbReference type="ARBA" id="ARBA00023125"/>
    </source>
</evidence>
<keyword evidence="1" id="KW-0805">Transcription regulation</keyword>
<evidence type="ECO:0000256" key="4">
    <source>
        <dbReference type="ARBA" id="ARBA00023242"/>
    </source>
</evidence>
<comment type="caution">
    <text evidence="6">The sequence shown here is derived from an EMBL/GenBank/DDBJ whole genome shotgun (WGS) entry which is preliminary data.</text>
</comment>
<reference evidence="6" key="2">
    <citation type="submission" date="2020-06" db="EMBL/GenBank/DDBJ databases">
        <title>Helianthus annuus Genome sequencing and assembly Release 2.</title>
        <authorList>
            <person name="Gouzy J."/>
            <person name="Langlade N."/>
            <person name="Munos S."/>
        </authorList>
    </citation>
    <scope>NUCLEOTIDE SEQUENCE</scope>
    <source>
        <tissue evidence="6">Leaves</tissue>
    </source>
</reference>
<evidence type="ECO:0000313" key="6">
    <source>
        <dbReference type="EMBL" id="KAF5757299.1"/>
    </source>
</evidence>
<feature type="domain" description="NAC" evidence="5">
    <location>
        <begin position="1"/>
        <end position="44"/>
    </location>
</feature>
<keyword evidence="4" id="KW-0539">Nucleus</keyword>
<proteinExistence type="predicted"/>
<gene>
    <name evidence="6" type="ORF">HanXRQr2_Chr17g0824971</name>
</gene>
<dbReference type="Gene3D" id="2.170.150.80">
    <property type="entry name" value="NAC domain"/>
    <property type="match status" value="1"/>
</dbReference>
<accession>A0A9K3GWZ6</accession>
<dbReference type="GO" id="GO:0003677">
    <property type="term" value="F:DNA binding"/>
    <property type="evidence" value="ECO:0007669"/>
    <property type="project" value="UniProtKB-KW"/>
</dbReference>
<dbReference type="Gramene" id="mRNA:HanXRQr2_Chr17g0824971">
    <property type="protein sequence ID" value="mRNA:HanXRQr2_Chr17g0824971"/>
    <property type="gene ID" value="HanXRQr2_Chr17g0824971"/>
</dbReference>
<dbReference type="SUPFAM" id="SSF101941">
    <property type="entry name" value="NAC domain"/>
    <property type="match status" value="1"/>
</dbReference>
<dbReference type="Proteomes" id="UP000215914">
    <property type="component" value="Unassembled WGS sequence"/>
</dbReference>
<dbReference type="AlphaFoldDB" id="A0A9K3GWZ6"/>
<evidence type="ECO:0000256" key="1">
    <source>
        <dbReference type="ARBA" id="ARBA00023015"/>
    </source>
</evidence>
<dbReference type="PANTHER" id="PTHR31079">
    <property type="entry name" value="NAC DOMAIN-CONTAINING PROTEIN 73"/>
    <property type="match status" value="1"/>
</dbReference>
<evidence type="ECO:0000259" key="5">
    <source>
        <dbReference type="PROSITE" id="PS51005"/>
    </source>
</evidence>
<name>A0A9K3GWZ6_HELAN</name>
<dbReference type="InterPro" id="IPR036093">
    <property type="entry name" value="NAC_dom_sf"/>
</dbReference>
<dbReference type="PROSITE" id="PS51005">
    <property type="entry name" value="NAC"/>
    <property type="match status" value="1"/>
</dbReference>
<dbReference type="EMBL" id="MNCJ02000332">
    <property type="protein sequence ID" value="KAF5757299.1"/>
    <property type="molecule type" value="Genomic_DNA"/>
</dbReference>
<keyword evidence="2" id="KW-0238">DNA-binding</keyword>
<evidence type="ECO:0000313" key="7">
    <source>
        <dbReference type="Proteomes" id="UP000215914"/>
    </source>
</evidence>
<reference evidence="6" key="1">
    <citation type="journal article" date="2017" name="Nature">
        <title>The sunflower genome provides insights into oil metabolism, flowering and Asterid evolution.</title>
        <authorList>
            <person name="Badouin H."/>
            <person name="Gouzy J."/>
            <person name="Grassa C.J."/>
            <person name="Murat F."/>
            <person name="Staton S.E."/>
            <person name="Cottret L."/>
            <person name="Lelandais-Briere C."/>
            <person name="Owens G.L."/>
            <person name="Carrere S."/>
            <person name="Mayjonade B."/>
            <person name="Legrand L."/>
            <person name="Gill N."/>
            <person name="Kane N.C."/>
            <person name="Bowers J.E."/>
            <person name="Hubner S."/>
            <person name="Bellec A."/>
            <person name="Berard A."/>
            <person name="Berges H."/>
            <person name="Blanchet N."/>
            <person name="Boniface M.C."/>
            <person name="Brunel D."/>
            <person name="Catrice O."/>
            <person name="Chaidir N."/>
            <person name="Claudel C."/>
            <person name="Donnadieu C."/>
            <person name="Faraut T."/>
            <person name="Fievet G."/>
            <person name="Helmstetter N."/>
            <person name="King M."/>
            <person name="Knapp S.J."/>
            <person name="Lai Z."/>
            <person name="Le Paslier M.C."/>
            <person name="Lippi Y."/>
            <person name="Lorenzon L."/>
            <person name="Mandel J.R."/>
            <person name="Marage G."/>
            <person name="Marchand G."/>
            <person name="Marquand E."/>
            <person name="Bret-Mestries E."/>
            <person name="Morien E."/>
            <person name="Nambeesan S."/>
            <person name="Nguyen T."/>
            <person name="Pegot-Espagnet P."/>
            <person name="Pouilly N."/>
            <person name="Raftis F."/>
            <person name="Sallet E."/>
            <person name="Schiex T."/>
            <person name="Thomas J."/>
            <person name="Vandecasteele C."/>
            <person name="Vares D."/>
            <person name="Vear F."/>
            <person name="Vautrin S."/>
            <person name="Crespi M."/>
            <person name="Mangin B."/>
            <person name="Burke J.M."/>
            <person name="Salse J."/>
            <person name="Munos S."/>
            <person name="Vincourt P."/>
            <person name="Rieseberg L.H."/>
            <person name="Langlade N.B."/>
        </authorList>
    </citation>
    <scope>NUCLEOTIDE SEQUENCE</scope>
    <source>
        <tissue evidence="6">Leaves</tissue>
    </source>
</reference>
<sequence>MVLYVSQVNGGKAQKTNWVMHQYHLGTGEDEKEGEHVISKVFYQQQPQSKPNGKDEEIVVADFVAPVVKVDPVTPEPPRAKKWVVDMGLEQEPAETFADPVQILFRFFGFSNGSVRFLRLFFLFLEQI</sequence>
<dbReference type="InterPro" id="IPR003441">
    <property type="entry name" value="NAC-dom"/>
</dbReference>
<keyword evidence="3" id="KW-0804">Transcription</keyword>